<keyword evidence="5" id="KW-1185">Reference proteome</keyword>
<dbReference type="Proteomes" id="UP000012960">
    <property type="component" value="Unplaced"/>
</dbReference>
<dbReference type="EMBL" id="HG996469">
    <property type="protein sequence ID" value="CAG1843112.1"/>
    <property type="molecule type" value="Genomic_DNA"/>
</dbReference>
<dbReference type="PANTHER" id="PTHR31625">
    <property type="match status" value="1"/>
</dbReference>
<dbReference type="Gene3D" id="3.30.559.10">
    <property type="entry name" value="Chloramphenicol acetyltransferase-like domain"/>
    <property type="match status" value="1"/>
</dbReference>
<gene>
    <name evidence="3" type="ORF">GSMUA_129070.1</name>
</gene>
<dbReference type="OMA" id="CLLAHEG"/>
<protein>
    <submittedName>
        <fullName evidence="3">(wild Malaysian banana) hypothetical protein</fullName>
    </submittedName>
</protein>
<reference evidence="3" key="1">
    <citation type="submission" date="2021-03" db="EMBL/GenBank/DDBJ databases">
        <authorList>
            <consortium name="Genoscope - CEA"/>
            <person name="William W."/>
        </authorList>
    </citation>
    <scope>NUCLEOTIDE SEQUENCE</scope>
    <source>
        <strain evidence="3">Doubled-haploid Pahang</strain>
    </source>
</reference>
<dbReference type="InParanoid" id="A0A804ISV3"/>
<evidence type="ECO:0000256" key="2">
    <source>
        <dbReference type="ARBA" id="ARBA00023315"/>
    </source>
</evidence>
<evidence type="ECO:0000313" key="4">
    <source>
        <dbReference type="EnsemblPlants" id="Ma04_p23010.1"/>
    </source>
</evidence>
<dbReference type="Pfam" id="PF02458">
    <property type="entry name" value="Transferase"/>
    <property type="match status" value="1"/>
</dbReference>
<dbReference type="AlphaFoldDB" id="A0A804ISV3"/>
<evidence type="ECO:0000313" key="5">
    <source>
        <dbReference type="Proteomes" id="UP000012960"/>
    </source>
</evidence>
<dbReference type="SUPFAM" id="SSF52777">
    <property type="entry name" value="CoA-dependent acyltransferases"/>
    <property type="match status" value="1"/>
</dbReference>
<organism evidence="4 5">
    <name type="scientific">Musa acuminata subsp. malaccensis</name>
    <name type="common">Wild banana</name>
    <name type="synonym">Musa malaccensis</name>
    <dbReference type="NCBI Taxonomy" id="214687"/>
    <lineage>
        <taxon>Eukaryota</taxon>
        <taxon>Viridiplantae</taxon>
        <taxon>Streptophyta</taxon>
        <taxon>Embryophyta</taxon>
        <taxon>Tracheophyta</taxon>
        <taxon>Spermatophyta</taxon>
        <taxon>Magnoliopsida</taxon>
        <taxon>Liliopsida</taxon>
        <taxon>Zingiberales</taxon>
        <taxon>Musaceae</taxon>
        <taxon>Musa</taxon>
    </lineage>
</organism>
<dbReference type="InterPro" id="IPR051504">
    <property type="entry name" value="Plant_metabolite_acyltrans"/>
</dbReference>
<name>A0A804ISV3_MUSAM</name>
<proteinExistence type="predicted"/>
<evidence type="ECO:0000256" key="1">
    <source>
        <dbReference type="ARBA" id="ARBA00022679"/>
    </source>
</evidence>
<dbReference type="GO" id="GO:0016747">
    <property type="term" value="F:acyltransferase activity, transferring groups other than amino-acyl groups"/>
    <property type="evidence" value="ECO:0007669"/>
    <property type="project" value="UniProtKB-ARBA"/>
</dbReference>
<dbReference type="EnsemblPlants" id="Ma04_t23010.1">
    <property type="protein sequence ID" value="Ma04_p23010.1"/>
    <property type="gene ID" value="Ma04_g23010"/>
</dbReference>
<sequence>MESAGEVRVLEQSRIFPSMGSAAPPPSLPLTFFDVLWSTSGPFRRLFFYDFPHPAAVFADSVLPKLKSSLSIALARFYPLAGNLRCSSHDDVSEVGWIEGESVSFVLAECDSGFHELSRDYARDVSKLQRLAPRPIWSGAAKPLLAVQVTVFLDQGFTIGIWAHHVACDGTSFTRFVKSWASACRAGEIVEPAAPLFDRTAIPNPLQLRSVNFIPEIENVKRVLVATVLPPPSYLLKEM</sequence>
<accession>A0A804ISV3</accession>
<keyword evidence="1" id="KW-0808">Transferase</keyword>
<keyword evidence="2" id="KW-0012">Acyltransferase</keyword>
<dbReference type="Gramene" id="Ma04_t23010.1">
    <property type="protein sequence ID" value="Ma04_p23010.1"/>
    <property type="gene ID" value="Ma04_g23010"/>
</dbReference>
<evidence type="ECO:0000313" key="3">
    <source>
        <dbReference type="EMBL" id="CAG1843112.1"/>
    </source>
</evidence>
<dbReference type="InterPro" id="IPR023213">
    <property type="entry name" value="CAT-like_dom_sf"/>
</dbReference>
<reference evidence="4" key="2">
    <citation type="submission" date="2021-05" db="UniProtKB">
        <authorList>
            <consortium name="EnsemblPlants"/>
        </authorList>
    </citation>
    <scope>IDENTIFICATION</scope>
    <source>
        <strain evidence="4">subsp. malaccensis</strain>
    </source>
</reference>